<sequence>AGEFGDTEKVTLREEFENYSQGLQRYLAIAGVKAKSLSPQVADPKGHIEAQVKMIAISLGIPYRIFIGTEEAKLASVQDMETWNKRVAKRQEGYVTPMLIRSLVDRLMIYGVLPEIEEYFIDWPDLNIPSDKDKAEVAKLKTEAMSKYVQAGVDGLIAPREFLTMILDMTGDEADAIEKATLMYIETKEEEEIEEVEEVEEEE</sequence>
<protein>
    <recommendedName>
        <fullName evidence="1">Anti-CBASS protein Acb1-like N-terminal domain-containing protein</fullName>
    </recommendedName>
</protein>
<dbReference type="AlphaFoldDB" id="X1GJ35"/>
<dbReference type="InterPro" id="IPR024459">
    <property type="entry name" value="Acb1-like_N"/>
</dbReference>
<comment type="caution">
    <text evidence="2">The sequence shown here is derived from an EMBL/GenBank/DDBJ whole genome shotgun (WGS) entry which is preliminary data.</text>
</comment>
<feature type="non-terminal residue" evidence="2">
    <location>
        <position position="1"/>
    </location>
</feature>
<organism evidence="2">
    <name type="scientific">marine sediment metagenome</name>
    <dbReference type="NCBI Taxonomy" id="412755"/>
    <lineage>
        <taxon>unclassified sequences</taxon>
        <taxon>metagenomes</taxon>
        <taxon>ecological metagenomes</taxon>
    </lineage>
</organism>
<name>X1GJ35_9ZZZZ</name>
<evidence type="ECO:0000259" key="1">
    <source>
        <dbReference type="Pfam" id="PF06381"/>
    </source>
</evidence>
<proteinExistence type="predicted"/>
<accession>X1GJ35</accession>
<dbReference type="Pfam" id="PF06381">
    <property type="entry name" value="Phage_portal_3"/>
    <property type="match status" value="1"/>
</dbReference>
<reference evidence="2" key="1">
    <citation type="journal article" date="2014" name="Front. Microbiol.">
        <title>High frequency of phylogenetically diverse reductive dehalogenase-homologous genes in deep subseafloor sedimentary metagenomes.</title>
        <authorList>
            <person name="Kawai M."/>
            <person name="Futagami T."/>
            <person name="Toyoda A."/>
            <person name="Takaki Y."/>
            <person name="Nishi S."/>
            <person name="Hori S."/>
            <person name="Arai W."/>
            <person name="Tsubouchi T."/>
            <person name="Morono Y."/>
            <person name="Uchiyama I."/>
            <person name="Ito T."/>
            <person name="Fujiyama A."/>
            <person name="Inagaki F."/>
            <person name="Takami H."/>
        </authorList>
    </citation>
    <scope>NUCLEOTIDE SEQUENCE</scope>
    <source>
        <strain evidence="2">Expedition CK06-06</strain>
    </source>
</reference>
<dbReference type="EMBL" id="BARU01025121">
    <property type="protein sequence ID" value="GAH57202.1"/>
    <property type="molecule type" value="Genomic_DNA"/>
</dbReference>
<feature type="domain" description="Anti-CBASS protein Acb1-like N-terminal" evidence="1">
    <location>
        <begin position="36"/>
        <end position="146"/>
    </location>
</feature>
<evidence type="ECO:0000313" key="2">
    <source>
        <dbReference type="EMBL" id="GAH57202.1"/>
    </source>
</evidence>
<gene>
    <name evidence="2" type="ORF">S03H2_40508</name>
</gene>